<evidence type="ECO:0000259" key="7">
    <source>
        <dbReference type="PROSITE" id="PS51736"/>
    </source>
</evidence>
<dbReference type="Pfam" id="PF00239">
    <property type="entry name" value="Resolvase"/>
    <property type="match status" value="1"/>
</dbReference>
<evidence type="ECO:0000313" key="10">
    <source>
        <dbReference type="Proteomes" id="UP000006552"/>
    </source>
</evidence>
<dbReference type="InterPro" id="IPR038109">
    <property type="entry name" value="DNA_bind_recomb_sf"/>
</dbReference>
<dbReference type="CDD" id="cd00338">
    <property type="entry name" value="Ser_Recombinase"/>
    <property type="match status" value="1"/>
</dbReference>
<dbReference type="PROSITE" id="PS51736">
    <property type="entry name" value="RECOMBINASES_3"/>
    <property type="match status" value="1"/>
</dbReference>
<dbReference type="Gene3D" id="3.90.1750.20">
    <property type="entry name" value="Putative Large Serine Recombinase, Chain B, Domain 2"/>
    <property type="match status" value="1"/>
</dbReference>
<dbReference type="GO" id="GO:0000150">
    <property type="term" value="F:DNA strand exchange activity"/>
    <property type="evidence" value="ECO:0007669"/>
    <property type="project" value="InterPro"/>
</dbReference>
<dbReference type="InterPro" id="IPR006118">
    <property type="entry name" value="Recombinase_CS"/>
</dbReference>
<feature type="coiled-coil region" evidence="6">
    <location>
        <begin position="427"/>
        <end position="454"/>
    </location>
</feature>
<dbReference type="SUPFAM" id="SSF53041">
    <property type="entry name" value="Resolvase-like"/>
    <property type="match status" value="1"/>
</dbReference>
<dbReference type="PANTHER" id="PTHR30461:SF23">
    <property type="entry name" value="DNA RECOMBINASE-RELATED"/>
    <property type="match status" value="1"/>
</dbReference>
<evidence type="ECO:0000256" key="1">
    <source>
        <dbReference type="ARBA" id="ARBA00022908"/>
    </source>
</evidence>
<dbReference type="InterPro" id="IPR011109">
    <property type="entry name" value="DNA_bind_recombinase_dom"/>
</dbReference>
<evidence type="ECO:0000256" key="5">
    <source>
        <dbReference type="PROSITE-ProRule" id="PRU10137"/>
    </source>
</evidence>
<dbReference type="SMART" id="SM00857">
    <property type="entry name" value="Resolvase"/>
    <property type="match status" value="1"/>
</dbReference>
<feature type="active site" description="O-(5'-phospho-DNA)-serine intermediate" evidence="4 5">
    <location>
        <position position="6"/>
    </location>
</feature>
<accession>Q5P670</accession>
<organism evidence="9 10">
    <name type="scientific">Aromatoleum aromaticum (strain DSM 19018 / LMG 30748 / EbN1)</name>
    <name type="common">Azoarcus sp. (strain EbN1)</name>
    <dbReference type="NCBI Taxonomy" id="76114"/>
    <lineage>
        <taxon>Bacteria</taxon>
        <taxon>Pseudomonadati</taxon>
        <taxon>Pseudomonadota</taxon>
        <taxon>Betaproteobacteria</taxon>
        <taxon>Rhodocyclales</taxon>
        <taxon>Rhodocyclaceae</taxon>
        <taxon>Aromatoleum</taxon>
    </lineage>
</organism>
<dbReference type="PROSITE" id="PS00397">
    <property type="entry name" value="RECOMBINASES_1"/>
    <property type="match status" value="1"/>
</dbReference>
<dbReference type="STRING" id="76114.ebA1940"/>
<dbReference type="InterPro" id="IPR050639">
    <property type="entry name" value="SSR_resolvase"/>
</dbReference>
<sequence length="630" mass="71337">MYVRVSTSNQVHQQTIDQQLDRLRAHLQAQDLTLTDQNIYRDDGFSGARLNRPGLDHLRDAIRERSIDRVVLTAPDRLARNYVHQMLLLEEFEEHGCQVEFLDRPMSQDPHDQLLLQIRGAVAEYERTLITERMRRGRQAKLRAGVLLPWTRAPYGYRLHPDRPRDPGGVVLEPGEAAVVAEIFALYLEPQVSLLQLARTLAERHIPSPGGKSVWAVATLHGILTNPAYTGQVYTGRVRYRPPRIRRSATHPIGRPHESRIPVPRAEWIAVATVPAIVATEQFDLVQSKLAKNRCFSQRNNTAHPYLLRALVSCGYCRYACIGRTAVRSPYSYYMCSSKLKWAMLGREPCHARFAPAGQLDDLVWRDLCEVLTHPAELTRALERAHGGQWLPQELQARRENLRQGRVSLGQQIDRLTEAYLHDVIALPEYERRRRDLEQRDQALAEQERQLSAQADRHEELAGTAIAIENFCARVRAGLDNASFEQKRQLVELLIDRVIVTDTAVEIHYVIPTDRSSEHVRFCHLRTDYLDGPVGTHRAGQFLGREHARADVEALLELGRLVADEALRDNATDRLAPRPQRGVDFAAAGHGPTHLQDGPTVAAFDVLEARAGCKRPPLPRPLTLAQTLSI</sequence>
<keyword evidence="10" id="KW-1185">Reference proteome</keyword>
<dbReference type="RefSeq" id="WP_011236915.1">
    <property type="nucleotide sequence ID" value="NC_006513.1"/>
</dbReference>
<evidence type="ECO:0000313" key="9">
    <source>
        <dbReference type="EMBL" id="CAI07191.1"/>
    </source>
</evidence>
<keyword evidence="6" id="KW-0175">Coiled coil</keyword>
<gene>
    <name evidence="9" type="primary">pinR</name>
    <name evidence="9" type="ORF">ebA1940</name>
</gene>
<dbReference type="EMBL" id="CR555306">
    <property type="protein sequence ID" value="CAI07191.1"/>
    <property type="molecule type" value="Genomic_DNA"/>
</dbReference>
<dbReference type="InterPro" id="IPR006119">
    <property type="entry name" value="Resolv_N"/>
</dbReference>
<dbReference type="PROSITE" id="PS51737">
    <property type="entry name" value="RECOMBINASE_DNA_BIND"/>
    <property type="match status" value="1"/>
</dbReference>
<evidence type="ECO:0000256" key="2">
    <source>
        <dbReference type="ARBA" id="ARBA00023125"/>
    </source>
</evidence>
<dbReference type="Pfam" id="PF13408">
    <property type="entry name" value="Zn_ribbon_recom"/>
    <property type="match status" value="1"/>
</dbReference>
<evidence type="ECO:0000256" key="3">
    <source>
        <dbReference type="ARBA" id="ARBA00023172"/>
    </source>
</evidence>
<dbReference type="Gene3D" id="3.40.50.1390">
    <property type="entry name" value="Resolvase, N-terminal catalytic domain"/>
    <property type="match status" value="1"/>
</dbReference>
<evidence type="ECO:0000256" key="4">
    <source>
        <dbReference type="PIRSR" id="PIRSR606118-50"/>
    </source>
</evidence>
<reference evidence="9 10" key="1">
    <citation type="journal article" date="2005" name="Arch. Microbiol.">
        <title>The genome sequence of an anaerobic aromatic-degrading denitrifying bacterium, strain EbN1.</title>
        <authorList>
            <person name="Rabus R."/>
            <person name="Kube M."/>
            <person name="Heider J."/>
            <person name="Beck A."/>
            <person name="Heitmann K."/>
            <person name="Widdel F."/>
            <person name="Reinhardt R."/>
        </authorList>
    </citation>
    <scope>NUCLEOTIDE SEQUENCE [LARGE SCALE GENOMIC DNA]</scope>
    <source>
        <strain evidence="9 10">EbN1</strain>
    </source>
</reference>
<dbReference type="AlphaFoldDB" id="Q5P670"/>
<dbReference type="eggNOG" id="COG1961">
    <property type="taxonomic scope" value="Bacteria"/>
</dbReference>
<dbReference type="InterPro" id="IPR025827">
    <property type="entry name" value="Zn_ribbon_recom_dom"/>
</dbReference>
<dbReference type="InterPro" id="IPR036162">
    <property type="entry name" value="Resolvase-like_N_sf"/>
</dbReference>
<name>Q5P670_AROAE</name>
<feature type="domain" description="Resolvase/invertase-type recombinase catalytic" evidence="7">
    <location>
        <begin position="1"/>
        <end position="145"/>
    </location>
</feature>
<evidence type="ECO:0000256" key="6">
    <source>
        <dbReference type="SAM" id="Coils"/>
    </source>
</evidence>
<dbReference type="HOGENOM" id="CLU_010686_18_3_4"/>
<dbReference type="PANTHER" id="PTHR30461">
    <property type="entry name" value="DNA-INVERTASE FROM LAMBDOID PROPHAGE"/>
    <property type="match status" value="1"/>
</dbReference>
<dbReference type="GO" id="GO:0003677">
    <property type="term" value="F:DNA binding"/>
    <property type="evidence" value="ECO:0007669"/>
    <property type="project" value="UniProtKB-KW"/>
</dbReference>
<keyword evidence="1" id="KW-0229">DNA integration</keyword>
<dbReference type="KEGG" id="eba:ebA1940"/>
<protein>
    <submittedName>
        <fullName evidence="9">Site-specific recombinase/DNA invertase</fullName>
    </submittedName>
</protein>
<evidence type="ECO:0000259" key="8">
    <source>
        <dbReference type="PROSITE" id="PS51737"/>
    </source>
</evidence>
<dbReference type="GO" id="GO:0015074">
    <property type="term" value="P:DNA integration"/>
    <property type="evidence" value="ECO:0007669"/>
    <property type="project" value="UniProtKB-KW"/>
</dbReference>
<proteinExistence type="predicted"/>
<feature type="domain" description="Recombinase" evidence="8">
    <location>
        <begin position="154"/>
        <end position="296"/>
    </location>
</feature>
<keyword evidence="2" id="KW-0238">DNA-binding</keyword>
<dbReference type="Pfam" id="PF07508">
    <property type="entry name" value="Recombinase"/>
    <property type="match status" value="1"/>
</dbReference>
<dbReference type="Proteomes" id="UP000006552">
    <property type="component" value="Chromosome"/>
</dbReference>
<keyword evidence="3" id="KW-0233">DNA recombination</keyword>